<dbReference type="STRING" id="1408163.A0A0F4YM12"/>
<comment type="similarity">
    <text evidence="4">Belongs to the UbiA prenyltransferase family.</text>
</comment>
<evidence type="ECO:0000256" key="8">
    <source>
        <dbReference type="ARBA" id="ARBA00023136"/>
    </source>
</evidence>
<dbReference type="InterPro" id="IPR039653">
    <property type="entry name" value="Prenyltransferase"/>
</dbReference>
<evidence type="ECO:0000256" key="1">
    <source>
        <dbReference type="ARBA" id="ARBA00001946"/>
    </source>
</evidence>
<evidence type="ECO:0000313" key="11">
    <source>
        <dbReference type="Proteomes" id="UP000053958"/>
    </source>
</evidence>
<evidence type="ECO:0008006" key="12">
    <source>
        <dbReference type="Google" id="ProtNLM"/>
    </source>
</evidence>
<proteinExistence type="inferred from homology"/>
<dbReference type="FunFam" id="1.20.120.1780:FF:000001">
    <property type="entry name" value="4-hydroxybenzoate octaprenyltransferase"/>
    <property type="match status" value="1"/>
</dbReference>
<dbReference type="PANTHER" id="PTHR11048:SF39">
    <property type="entry name" value="POLYPRENYL TRANSFERASE AUSN"/>
    <property type="match status" value="1"/>
</dbReference>
<sequence length="462" mass="50741">MLGRTRFAIAPQGLRKAGSLTQTRVLYHALSSQRPAAQLALAKAPSQSLVTRPAPTTALIPTPQTLSQPGLQIQRWQSTTTSASDYPVWQPQTKGILSVLPPSWVPYAELMRIEKPGGLYGFYFPYLIGLSYAACIAQPVISPAFLASTSAAFLVWNVFLRGAACVINDNFDREFDRQVARCQLRPIARGAVTPLQGHVFYWALTAIGAGLVSQFPHATQCFWHAIPIHALVSLYPLAKRWTDFPQVVLSIPLSWAVFMSCSALGVEPFTMQDTALALATTSLAASQAVWIVIFDYVNACQDTVDDIKAGVRSMAVRYRDTFAFISVLGTAQVGLLVAAGWLAGLSPVYYTVACGGNALWLAIMAKTVNRAKPHISAWWFAWGSLIVGGTTVAGLLAEYFHFLLENIIGIKSSPRKTPCLNSEPWLQADRVPRTVWSTVVRTVQYILYGWIYRLLDITMNLQ</sequence>
<keyword evidence="7 9" id="KW-1133">Transmembrane helix</keyword>
<dbReference type="CDD" id="cd13959">
    <property type="entry name" value="PT_UbiA_COQ2"/>
    <property type="match status" value="1"/>
</dbReference>
<evidence type="ECO:0000256" key="2">
    <source>
        <dbReference type="ARBA" id="ARBA00004141"/>
    </source>
</evidence>
<gene>
    <name evidence="10" type="ORF">T310_7413</name>
</gene>
<feature type="transmembrane region" description="Helical" evidence="9">
    <location>
        <begin position="120"/>
        <end position="141"/>
    </location>
</feature>
<comment type="pathway">
    <text evidence="3">Secondary metabolite biosynthesis; terpenoid biosynthesis.</text>
</comment>
<evidence type="ECO:0000256" key="5">
    <source>
        <dbReference type="ARBA" id="ARBA00022679"/>
    </source>
</evidence>
<feature type="transmembrane region" description="Helical" evidence="9">
    <location>
        <begin position="348"/>
        <end position="365"/>
    </location>
</feature>
<organism evidence="10 11">
    <name type="scientific">Rasamsonia emersonii (strain ATCC 16479 / CBS 393.64 / IMI 116815)</name>
    <dbReference type="NCBI Taxonomy" id="1408163"/>
    <lineage>
        <taxon>Eukaryota</taxon>
        <taxon>Fungi</taxon>
        <taxon>Dikarya</taxon>
        <taxon>Ascomycota</taxon>
        <taxon>Pezizomycotina</taxon>
        <taxon>Eurotiomycetes</taxon>
        <taxon>Eurotiomycetidae</taxon>
        <taxon>Eurotiales</taxon>
        <taxon>Trichocomaceae</taxon>
        <taxon>Rasamsonia</taxon>
    </lineage>
</organism>
<reference evidence="10 11" key="1">
    <citation type="submission" date="2015-04" db="EMBL/GenBank/DDBJ databases">
        <authorList>
            <person name="Heijne W.H."/>
            <person name="Fedorova N.D."/>
            <person name="Nierman W.C."/>
            <person name="Vollebregt A.W."/>
            <person name="Zhao Z."/>
            <person name="Wu L."/>
            <person name="Kumar M."/>
            <person name="Stam H."/>
            <person name="van den Berg M.A."/>
            <person name="Pel H.J."/>
        </authorList>
    </citation>
    <scope>NUCLEOTIDE SEQUENCE [LARGE SCALE GENOMIC DNA]</scope>
    <source>
        <strain evidence="10 11">CBS 393.64</strain>
    </source>
</reference>
<keyword evidence="11" id="KW-1185">Reference proteome</keyword>
<dbReference type="GO" id="GO:0005743">
    <property type="term" value="C:mitochondrial inner membrane"/>
    <property type="evidence" value="ECO:0007669"/>
    <property type="project" value="TreeGrafter"/>
</dbReference>
<dbReference type="Gene3D" id="1.10.357.140">
    <property type="entry name" value="UbiA prenyltransferase"/>
    <property type="match status" value="1"/>
</dbReference>
<dbReference type="PANTHER" id="PTHR11048">
    <property type="entry name" value="PRENYLTRANSFERASES"/>
    <property type="match status" value="1"/>
</dbReference>
<dbReference type="InterPro" id="IPR000537">
    <property type="entry name" value="UbiA_prenyltransferase"/>
</dbReference>
<keyword evidence="6 9" id="KW-0812">Transmembrane</keyword>
<name>A0A0F4YM12_RASE3</name>
<dbReference type="FunFam" id="1.10.357.140:FF:000008">
    <property type="entry name" value="4-hydroxybenzoate octaprenyltransferase"/>
    <property type="match status" value="1"/>
</dbReference>
<dbReference type="Pfam" id="PF01040">
    <property type="entry name" value="UbiA"/>
    <property type="match status" value="1"/>
</dbReference>
<dbReference type="GO" id="GO:0008412">
    <property type="term" value="F:4-hydroxybenzoate polyprenyltransferase activity"/>
    <property type="evidence" value="ECO:0007669"/>
    <property type="project" value="TreeGrafter"/>
</dbReference>
<evidence type="ECO:0000256" key="3">
    <source>
        <dbReference type="ARBA" id="ARBA00004721"/>
    </source>
</evidence>
<protein>
    <recommendedName>
        <fullName evidence="12">Para-hydroxybenzoate--polyprenyltransferase</fullName>
    </recommendedName>
</protein>
<dbReference type="GeneID" id="25319686"/>
<evidence type="ECO:0000256" key="4">
    <source>
        <dbReference type="ARBA" id="ARBA00005985"/>
    </source>
</evidence>
<comment type="subcellular location">
    <subcellularLocation>
        <location evidence="2">Membrane</location>
        <topology evidence="2">Multi-pass membrane protein</topology>
    </subcellularLocation>
</comment>
<dbReference type="InterPro" id="IPR044878">
    <property type="entry name" value="UbiA_sf"/>
</dbReference>
<dbReference type="EMBL" id="LASV01000433">
    <property type="protein sequence ID" value="KKA18643.1"/>
    <property type="molecule type" value="Genomic_DNA"/>
</dbReference>
<evidence type="ECO:0000313" key="10">
    <source>
        <dbReference type="EMBL" id="KKA18643.1"/>
    </source>
</evidence>
<feature type="transmembrane region" description="Helical" evidence="9">
    <location>
        <begin position="377"/>
        <end position="397"/>
    </location>
</feature>
<evidence type="ECO:0000256" key="6">
    <source>
        <dbReference type="ARBA" id="ARBA00022692"/>
    </source>
</evidence>
<keyword evidence="5" id="KW-0808">Transferase</keyword>
<feature type="transmembrane region" description="Helical" evidence="9">
    <location>
        <begin position="322"/>
        <end position="342"/>
    </location>
</feature>
<evidence type="ECO:0000256" key="7">
    <source>
        <dbReference type="ARBA" id="ARBA00022989"/>
    </source>
</evidence>
<dbReference type="OrthoDB" id="18170at2759"/>
<feature type="transmembrane region" description="Helical" evidence="9">
    <location>
        <begin position="147"/>
        <end position="167"/>
    </location>
</feature>
<comment type="cofactor">
    <cofactor evidence="1">
        <name>Mg(2+)</name>
        <dbReference type="ChEBI" id="CHEBI:18420"/>
    </cofactor>
</comment>
<evidence type="ECO:0000256" key="9">
    <source>
        <dbReference type="SAM" id="Phobius"/>
    </source>
</evidence>
<dbReference type="GO" id="GO:0006744">
    <property type="term" value="P:ubiquinone biosynthetic process"/>
    <property type="evidence" value="ECO:0007669"/>
    <property type="project" value="TreeGrafter"/>
</dbReference>
<dbReference type="Gene3D" id="1.20.120.1780">
    <property type="entry name" value="UbiA prenyltransferase"/>
    <property type="match status" value="1"/>
</dbReference>
<accession>A0A0F4YM12</accession>
<dbReference type="RefSeq" id="XP_013325255.1">
    <property type="nucleotide sequence ID" value="XM_013469801.1"/>
</dbReference>
<keyword evidence="8 9" id="KW-0472">Membrane</keyword>
<dbReference type="AlphaFoldDB" id="A0A0F4YM12"/>
<comment type="caution">
    <text evidence="10">The sequence shown here is derived from an EMBL/GenBank/DDBJ whole genome shotgun (WGS) entry which is preliminary data.</text>
</comment>
<dbReference type="Proteomes" id="UP000053958">
    <property type="component" value="Unassembled WGS sequence"/>
</dbReference>